<accession>A0ABT1AQQ4</accession>
<comment type="caution">
    <text evidence="1">The sequence shown here is derived from an EMBL/GenBank/DDBJ whole genome shotgun (WGS) entry which is preliminary data.</text>
</comment>
<proteinExistence type="predicted"/>
<organism evidence="1 2">
    <name type="scientific">Ralstonia soli</name>
    <dbReference type="NCBI Taxonomy" id="2953896"/>
    <lineage>
        <taxon>Bacteria</taxon>
        <taxon>Pseudomonadati</taxon>
        <taxon>Pseudomonadota</taxon>
        <taxon>Betaproteobacteria</taxon>
        <taxon>Burkholderiales</taxon>
        <taxon>Burkholderiaceae</taxon>
        <taxon>Ralstonia</taxon>
    </lineage>
</organism>
<protein>
    <submittedName>
        <fullName evidence="1">Uncharacterized protein</fullName>
    </submittedName>
</protein>
<dbReference type="RefSeq" id="WP_252683444.1">
    <property type="nucleotide sequence ID" value="NZ_JAMXHT010000008.1"/>
</dbReference>
<evidence type="ECO:0000313" key="2">
    <source>
        <dbReference type="Proteomes" id="UP001162811"/>
    </source>
</evidence>
<keyword evidence="2" id="KW-1185">Reference proteome</keyword>
<name>A0ABT1AQQ4_9RALS</name>
<evidence type="ECO:0000313" key="1">
    <source>
        <dbReference type="EMBL" id="MCO5400746.1"/>
    </source>
</evidence>
<reference evidence="1" key="2">
    <citation type="journal article" date="2023" name="Front. Microbiol.">
        <title>Ralstonia chuxiongensis sp. nov., Ralstonia mojiangensis sp. nov., and Ralstonia soli sp. nov., isolated from tobacco fields, are three novel species in the family Burkholderiaceae.</title>
        <authorList>
            <person name="Lu C.H."/>
            <person name="Zhang Y.Y."/>
            <person name="Jiang N."/>
            <person name="Chen W."/>
            <person name="Shao X."/>
            <person name="Zhao Z.M."/>
            <person name="Lu W.L."/>
            <person name="Hu X."/>
            <person name="Xi Y.X."/>
            <person name="Zou S.Y."/>
            <person name="Wei Q.J."/>
            <person name="Lin Z.L."/>
            <person name="Gong L."/>
            <person name="Gai X.T."/>
            <person name="Zhang L.Q."/>
            <person name="Li J.Y."/>
            <person name="Jin Y."/>
            <person name="Xia Z.Y."/>
        </authorList>
    </citation>
    <scope>NUCLEOTIDE SEQUENCE</scope>
    <source>
        <strain evidence="1">21MJYT02-11</strain>
    </source>
</reference>
<sequence>MTREEFQKGGEALHAARDWLLDASQWHPVAGTVAHLFTDSDLASLLEGAQIDGEQDIGGPVVVLYGWLSPNHGMDGTGGGYAFLCVREKGEGDDGELRHMVFMPTRPYEPGDEYGLLAGHEDTAPVA</sequence>
<dbReference type="EMBL" id="JAMXHT010000008">
    <property type="protein sequence ID" value="MCO5400746.1"/>
    <property type="molecule type" value="Genomic_DNA"/>
</dbReference>
<reference evidence="1" key="1">
    <citation type="submission" date="2022-06" db="EMBL/GenBank/DDBJ databases">
        <authorList>
            <person name="Lu C.-H."/>
        </authorList>
    </citation>
    <scope>NUCLEOTIDE SEQUENCE</scope>
    <source>
        <strain evidence="1">21MJYT02-11</strain>
    </source>
</reference>
<dbReference type="Proteomes" id="UP001162811">
    <property type="component" value="Unassembled WGS sequence"/>
</dbReference>
<gene>
    <name evidence="1" type="ORF">NG900_21310</name>
</gene>